<sequence length="330" mass="34870">MSARVSTRRRSSICWGSALLGIPDFPAAFRPSPACRVLGVGIATLDLINEVDCYPSEDSEVRALSQRRVRGGNVANSLSVLAQLGHQCTWLGTLADDAASQEVLLDLEHHGIDATAAVTVPGAMTPTSYVTLSRVSGSRTIVHHRDLPELDAAGFEALSLKGVQWVHFEGRNPAETASMIQSARRRAPQAVISLELEKPRPGIEALLAGPHLIIAGRAYAQARGFEDPGAFLRDLERQTTAGLCVLGWGAGGAYLRARGGCVEHAGAHAPAQVVDTLGAGDCLNAAVIDGLLRALTPREAVVRAVRLAGLKCGRIGLDGLVAEARRTGWF</sequence>
<dbReference type="Pfam" id="PF00294">
    <property type="entry name" value="PfkB"/>
    <property type="match status" value="1"/>
</dbReference>
<proteinExistence type="predicted"/>
<organism evidence="4 5">
    <name type="scientific">Thiorhodococcus mannitoliphagus</name>
    <dbReference type="NCBI Taxonomy" id="329406"/>
    <lineage>
        <taxon>Bacteria</taxon>
        <taxon>Pseudomonadati</taxon>
        <taxon>Pseudomonadota</taxon>
        <taxon>Gammaproteobacteria</taxon>
        <taxon>Chromatiales</taxon>
        <taxon>Chromatiaceae</taxon>
        <taxon>Thiorhodococcus</taxon>
    </lineage>
</organism>
<dbReference type="InterPro" id="IPR002173">
    <property type="entry name" value="Carboh/pur_kinase_PfkB_CS"/>
</dbReference>
<protein>
    <submittedName>
        <fullName evidence="4">Ketohexokinase</fullName>
    </submittedName>
</protein>
<gene>
    <name evidence="4" type="ORF">G3480_21465</name>
</gene>
<accession>A0A6P1DX01</accession>
<keyword evidence="1" id="KW-0808">Transferase</keyword>
<evidence type="ECO:0000256" key="2">
    <source>
        <dbReference type="ARBA" id="ARBA00022777"/>
    </source>
</evidence>
<dbReference type="InterPro" id="IPR029056">
    <property type="entry name" value="Ribokinase-like"/>
</dbReference>
<dbReference type="InterPro" id="IPR052562">
    <property type="entry name" value="Ketohexokinase-related"/>
</dbReference>
<keyword evidence="2 4" id="KW-0418">Kinase</keyword>
<evidence type="ECO:0000313" key="5">
    <source>
        <dbReference type="Proteomes" id="UP000471640"/>
    </source>
</evidence>
<dbReference type="Gene3D" id="3.40.1190.20">
    <property type="match status" value="1"/>
</dbReference>
<dbReference type="GO" id="GO:0016301">
    <property type="term" value="F:kinase activity"/>
    <property type="evidence" value="ECO:0007669"/>
    <property type="project" value="UniProtKB-KW"/>
</dbReference>
<dbReference type="PANTHER" id="PTHR42774">
    <property type="entry name" value="PHOSPHOTRANSFERASE SYSTEM TRANSPORT PROTEIN"/>
    <property type="match status" value="1"/>
</dbReference>
<dbReference type="SUPFAM" id="SSF53613">
    <property type="entry name" value="Ribokinase-like"/>
    <property type="match status" value="1"/>
</dbReference>
<dbReference type="EMBL" id="JAAIJR010000129">
    <property type="protein sequence ID" value="NEX22837.1"/>
    <property type="molecule type" value="Genomic_DNA"/>
</dbReference>
<comment type="caution">
    <text evidence="4">The sequence shown here is derived from an EMBL/GenBank/DDBJ whole genome shotgun (WGS) entry which is preliminary data.</text>
</comment>
<dbReference type="AlphaFoldDB" id="A0A6P1DX01"/>
<dbReference type="PROSITE" id="PS00584">
    <property type="entry name" value="PFKB_KINASES_2"/>
    <property type="match status" value="1"/>
</dbReference>
<name>A0A6P1DX01_9GAMM</name>
<dbReference type="PANTHER" id="PTHR42774:SF3">
    <property type="entry name" value="KETOHEXOKINASE"/>
    <property type="match status" value="1"/>
</dbReference>
<reference evidence="5" key="1">
    <citation type="journal article" date="2020" name="Microbiol. Resour. Announc.">
        <title>Draft Genome Sequences of Thiorhodococcus mannitoliphagus and Thiorhodococcus minor, Purple Sulfur Photosynthetic Bacteria in the Gammaproteobacterial Family Chromatiaceae.</title>
        <authorList>
            <person name="Aviles F.A."/>
            <person name="Meyer T.E."/>
            <person name="Kyndt J.A."/>
        </authorList>
    </citation>
    <scope>NUCLEOTIDE SEQUENCE [LARGE SCALE GENOMIC DNA]</scope>
    <source>
        <strain evidence="5">DSM 18266</strain>
    </source>
</reference>
<evidence type="ECO:0000256" key="1">
    <source>
        <dbReference type="ARBA" id="ARBA00022679"/>
    </source>
</evidence>
<dbReference type="InterPro" id="IPR011611">
    <property type="entry name" value="PfkB_dom"/>
</dbReference>
<evidence type="ECO:0000259" key="3">
    <source>
        <dbReference type="Pfam" id="PF00294"/>
    </source>
</evidence>
<reference evidence="4 5" key="2">
    <citation type="submission" date="2020-02" db="EMBL/GenBank/DDBJ databases">
        <title>Genome sequences of Thiorhodococcus mannitoliphagus and Thiorhodococcus minor, purple sulfur photosynthetic bacteria in the gammaproteobacterial family, Chromatiaceae.</title>
        <authorList>
            <person name="Aviles F.A."/>
            <person name="Meyer T.E."/>
            <person name="Kyndt J.A."/>
        </authorList>
    </citation>
    <scope>NUCLEOTIDE SEQUENCE [LARGE SCALE GENOMIC DNA]</scope>
    <source>
        <strain evidence="4 5">DSM 18266</strain>
    </source>
</reference>
<evidence type="ECO:0000313" key="4">
    <source>
        <dbReference type="EMBL" id="NEX22837.1"/>
    </source>
</evidence>
<keyword evidence="5" id="KW-1185">Reference proteome</keyword>
<feature type="domain" description="Carbohydrate kinase PfkB" evidence="3">
    <location>
        <begin position="40"/>
        <end position="317"/>
    </location>
</feature>
<dbReference type="Proteomes" id="UP000471640">
    <property type="component" value="Unassembled WGS sequence"/>
</dbReference>